<sequence length="125" mass="14538">MAYSTESQEAEFHDLYSSDDYDATLVESSAVSNKMITRFESENYTPLQELYNNFDFEDEDEDEEYFPSDFEDNDDFLTDEELDVNNKVKEIKQQYLTSLTSTEKIIILLTFFGVAFGIVIGHLFS</sequence>
<dbReference type="EMBL" id="CAIF01000198">
    <property type="protein sequence ID" value="CCH45521.1"/>
    <property type="molecule type" value="Genomic_DNA"/>
</dbReference>
<dbReference type="Proteomes" id="UP000009328">
    <property type="component" value="Unassembled WGS sequence"/>
</dbReference>
<comment type="caution">
    <text evidence="2">The sequence shown here is derived from an EMBL/GenBank/DDBJ whole genome shotgun (WGS) entry which is preliminary data.</text>
</comment>
<organism evidence="2 3">
    <name type="scientific">Wickerhamomyces ciferrii (strain ATCC 14091 / BCRC 22168 / CBS 111 / JCM 3599 / NBRC 0793 / NRRL Y-1031 F-60-10)</name>
    <name type="common">Yeast</name>
    <name type="synonym">Pichia ciferrii</name>
    <dbReference type="NCBI Taxonomy" id="1206466"/>
    <lineage>
        <taxon>Eukaryota</taxon>
        <taxon>Fungi</taxon>
        <taxon>Dikarya</taxon>
        <taxon>Ascomycota</taxon>
        <taxon>Saccharomycotina</taxon>
        <taxon>Saccharomycetes</taxon>
        <taxon>Phaffomycetales</taxon>
        <taxon>Wickerhamomycetaceae</taxon>
        <taxon>Wickerhamomyces</taxon>
    </lineage>
</organism>
<dbReference type="HOGENOM" id="CLU_1994388_0_0_1"/>
<protein>
    <submittedName>
        <fullName evidence="2">Uncharacterized protein</fullName>
    </submittedName>
</protein>
<keyword evidence="1" id="KW-1133">Transmembrane helix</keyword>
<dbReference type="AlphaFoldDB" id="K0KQY2"/>
<evidence type="ECO:0000313" key="3">
    <source>
        <dbReference type="Proteomes" id="UP000009328"/>
    </source>
</evidence>
<accession>K0KQY2</accession>
<keyword evidence="1" id="KW-0472">Membrane</keyword>
<dbReference type="InParanoid" id="K0KQY2"/>
<evidence type="ECO:0000256" key="1">
    <source>
        <dbReference type="SAM" id="Phobius"/>
    </source>
</evidence>
<name>K0KQY2_WICCF</name>
<keyword evidence="3" id="KW-1185">Reference proteome</keyword>
<evidence type="ECO:0000313" key="2">
    <source>
        <dbReference type="EMBL" id="CCH45521.1"/>
    </source>
</evidence>
<proteinExistence type="predicted"/>
<reference evidence="2 3" key="1">
    <citation type="journal article" date="2012" name="Eukaryot. Cell">
        <title>Draft genome sequence of Wickerhamomyces ciferrii NRRL Y-1031 F-60-10.</title>
        <authorList>
            <person name="Schneider J."/>
            <person name="Andrea H."/>
            <person name="Blom J."/>
            <person name="Jaenicke S."/>
            <person name="Ruckert C."/>
            <person name="Schorsch C."/>
            <person name="Szczepanowski R."/>
            <person name="Farwick M."/>
            <person name="Goesmann A."/>
            <person name="Puhler A."/>
            <person name="Schaffer S."/>
            <person name="Tauch A."/>
            <person name="Kohler T."/>
            <person name="Brinkrolf K."/>
        </authorList>
    </citation>
    <scope>NUCLEOTIDE SEQUENCE [LARGE SCALE GENOMIC DNA]</scope>
    <source>
        <strain evidence="3">ATCC 14091 / BCRC 22168 / CBS 111 / JCM 3599 / NBRC 0793 / NRRL Y-1031 F-60-10</strain>
    </source>
</reference>
<keyword evidence="1" id="KW-0812">Transmembrane</keyword>
<feature type="transmembrane region" description="Helical" evidence="1">
    <location>
        <begin position="105"/>
        <end position="124"/>
    </location>
</feature>
<gene>
    <name evidence="2" type="ORF">BN7_5103</name>
</gene>